<reference evidence="3" key="1">
    <citation type="journal article" date="2017" name="Nat. Ecol. Evol.">
        <title>Genome expansion and lineage-specific genetic innovations in the forest pathogenic fungi Armillaria.</title>
        <authorList>
            <person name="Sipos G."/>
            <person name="Prasanna A.N."/>
            <person name="Walter M.C."/>
            <person name="O'Connor E."/>
            <person name="Balint B."/>
            <person name="Krizsan K."/>
            <person name="Kiss B."/>
            <person name="Hess J."/>
            <person name="Varga T."/>
            <person name="Slot J."/>
            <person name="Riley R."/>
            <person name="Boka B."/>
            <person name="Rigling D."/>
            <person name="Barry K."/>
            <person name="Lee J."/>
            <person name="Mihaltcheva S."/>
            <person name="LaButti K."/>
            <person name="Lipzen A."/>
            <person name="Waldron R."/>
            <person name="Moloney N.M."/>
            <person name="Sperisen C."/>
            <person name="Kredics L."/>
            <person name="Vagvoelgyi C."/>
            <person name="Patrignani A."/>
            <person name="Fitzpatrick D."/>
            <person name="Nagy I."/>
            <person name="Doyle S."/>
            <person name="Anderson J.B."/>
            <person name="Grigoriev I.V."/>
            <person name="Gueldener U."/>
            <person name="Muensterkoetter M."/>
            <person name="Nagy L.G."/>
        </authorList>
    </citation>
    <scope>NUCLEOTIDE SEQUENCE [LARGE SCALE GENOMIC DNA]</scope>
    <source>
        <strain evidence="3">Ar21-2</strain>
    </source>
</reference>
<feature type="domain" description="DUF6589" evidence="1">
    <location>
        <begin position="212"/>
        <end position="519"/>
    </location>
</feature>
<dbReference type="AlphaFoldDB" id="A0A2H3D556"/>
<keyword evidence="3" id="KW-1185">Reference proteome</keyword>
<dbReference type="Proteomes" id="UP000217790">
    <property type="component" value="Unassembled WGS sequence"/>
</dbReference>
<dbReference type="InParanoid" id="A0A2H3D556"/>
<dbReference type="EMBL" id="KZ293665">
    <property type="protein sequence ID" value="PBK90385.1"/>
    <property type="molecule type" value="Genomic_DNA"/>
</dbReference>
<dbReference type="Pfam" id="PF20231">
    <property type="entry name" value="DUF6589"/>
    <property type="match status" value="1"/>
</dbReference>
<name>A0A2H3D556_ARMGA</name>
<dbReference type="OMA" id="NAWHTEC"/>
<proteinExistence type="predicted"/>
<dbReference type="InterPro" id="IPR046496">
    <property type="entry name" value="DUF6589"/>
</dbReference>
<gene>
    <name evidence="2" type="ORF">ARMGADRAFT_1111772</name>
</gene>
<dbReference type="OrthoDB" id="3040861at2759"/>
<sequence>MYPIGLRLVLDRISDEMDNAKEHFSMTTTLVTPEFLSSWNIQDALSSSNMNRLFPTWSKILDAATQSKRAEKNQVRTPELATQVLHLRSANCAKFQSIVGLFAWASSCSRQAIEFLSRCSLSTSFTGAYNTIKALANRCVAIACYIVLTRPTALALDNINLKTSLFVEQTGSDSTPHKVQSGTFAVIYELYGVTNPNHMLLSPILSRLQASQPFSMADFRPSTTQRRIYLSQTSVNIIRTLLTYSPAFSSYTHSAAICNIARRPLPADLITVFHPLRVSTIEEASVEGNLRVHDDIYMTQLQRRPEDMNTYAIPLIADQLTNKFFQIGIGLFHLQMNLAWCLLNKHHHSEDQIGSLAYFFTIMNKKRLNGEKPDYHTLTTALLQIRHGLLLNAWFAKCGKADLDKFARSNPTPQQLHSIAMDILLDLATPLDPCMDSDEADPSILNPADDPIHQNTRMLLRDLLYFEEVANAISSGDFGRIEDILPDIACIFRGGGSNNYSTEILHLLYNLKVVWTPEFA</sequence>
<evidence type="ECO:0000313" key="2">
    <source>
        <dbReference type="EMBL" id="PBK90385.1"/>
    </source>
</evidence>
<evidence type="ECO:0000259" key="1">
    <source>
        <dbReference type="Pfam" id="PF20231"/>
    </source>
</evidence>
<organism evidence="2 3">
    <name type="scientific">Armillaria gallica</name>
    <name type="common">Bulbous honey fungus</name>
    <name type="synonym">Armillaria bulbosa</name>
    <dbReference type="NCBI Taxonomy" id="47427"/>
    <lineage>
        <taxon>Eukaryota</taxon>
        <taxon>Fungi</taxon>
        <taxon>Dikarya</taxon>
        <taxon>Basidiomycota</taxon>
        <taxon>Agaricomycotina</taxon>
        <taxon>Agaricomycetes</taxon>
        <taxon>Agaricomycetidae</taxon>
        <taxon>Agaricales</taxon>
        <taxon>Marasmiineae</taxon>
        <taxon>Physalacriaceae</taxon>
        <taxon>Armillaria</taxon>
    </lineage>
</organism>
<protein>
    <recommendedName>
        <fullName evidence="1">DUF6589 domain-containing protein</fullName>
    </recommendedName>
</protein>
<accession>A0A2H3D556</accession>
<evidence type="ECO:0000313" key="3">
    <source>
        <dbReference type="Proteomes" id="UP000217790"/>
    </source>
</evidence>